<accession>K9WNG2</accession>
<dbReference type="OrthoDB" id="9782395at2"/>
<dbReference type="AlphaFoldDB" id="K9WNG2"/>
<organism evidence="2 3">
    <name type="scientific">Allocoleopsis franciscana PCC 7113</name>
    <dbReference type="NCBI Taxonomy" id="1173027"/>
    <lineage>
        <taxon>Bacteria</taxon>
        <taxon>Bacillati</taxon>
        <taxon>Cyanobacteriota</taxon>
        <taxon>Cyanophyceae</taxon>
        <taxon>Coleofasciculales</taxon>
        <taxon>Coleofasciculaceae</taxon>
        <taxon>Allocoleopsis</taxon>
        <taxon>Allocoleopsis franciscana</taxon>
    </lineage>
</organism>
<protein>
    <recommendedName>
        <fullName evidence="1">DUF218 domain-containing protein</fullName>
    </recommendedName>
</protein>
<dbReference type="InterPro" id="IPR051599">
    <property type="entry name" value="Cell_Envelope_Assoc"/>
</dbReference>
<dbReference type="PANTHER" id="PTHR30336:SF20">
    <property type="entry name" value="DUF218 DOMAIN-CONTAINING PROTEIN"/>
    <property type="match status" value="1"/>
</dbReference>
<dbReference type="STRING" id="1173027.Mic7113_5726"/>
<name>K9WNG2_9CYAN</name>
<dbReference type="KEGG" id="mic:Mic7113_5726"/>
<feature type="domain" description="DUF218" evidence="1">
    <location>
        <begin position="44"/>
        <end position="161"/>
    </location>
</feature>
<dbReference type="InterPro" id="IPR003848">
    <property type="entry name" value="DUF218"/>
</dbReference>
<sequence length="199" mass="22068">MKPFRPKRWKSRFFSLVSCAFLLLLSIIPVRLAIASYQAPHPQAILTLGGGRDREEFTAQFAQYYPSLEICVSSGLPPNLARPIFRAADIPDSRVHLDYRAVDTVTNFTSLVANFKHQGIQHLFLITSDFHMPRAKAIATIVLGSQGIAFTPVSIPSDKPLESEFHVLRDVGRALLWLVTGRTGAALRTNPIITKLSSV</sequence>
<keyword evidence="3" id="KW-1185">Reference proteome</keyword>
<dbReference type="RefSeq" id="WP_015185480.1">
    <property type="nucleotide sequence ID" value="NC_019738.1"/>
</dbReference>
<proteinExistence type="predicted"/>
<reference evidence="2 3" key="1">
    <citation type="submission" date="2012-06" db="EMBL/GenBank/DDBJ databases">
        <title>Finished chromosome of genome of Microcoleus sp. PCC 7113.</title>
        <authorList>
            <consortium name="US DOE Joint Genome Institute"/>
            <person name="Gugger M."/>
            <person name="Coursin T."/>
            <person name="Rippka R."/>
            <person name="Tandeau De Marsac N."/>
            <person name="Huntemann M."/>
            <person name="Wei C.-L."/>
            <person name="Han J."/>
            <person name="Detter J.C."/>
            <person name="Han C."/>
            <person name="Tapia R."/>
            <person name="Chen A."/>
            <person name="Kyrpides N."/>
            <person name="Mavromatis K."/>
            <person name="Markowitz V."/>
            <person name="Szeto E."/>
            <person name="Ivanova N."/>
            <person name="Pagani I."/>
            <person name="Pati A."/>
            <person name="Goodwin L."/>
            <person name="Nordberg H.P."/>
            <person name="Cantor M.N."/>
            <person name="Hua S.X."/>
            <person name="Woyke T."/>
            <person name="Kerfeld C.A."/>
        </authorList>
    </citation>
    <scope>NUCLEOTIDE SEQUENCE [LARGE SCALE GENOMIC DNA]</scope>
    <source>
        <strain evidence="2 3">PCC 7113</strain>
    </source>
</reference>
<evidence type="ECO:0000313" key="2">
    <source>
        <dbReference type="EMBL" id="AFZ21351.1"/>
    </source>
</evidence>
<dbReference type="eggNOG" id="COG1434">
    <property type="taxonomic scope" value="Bacteria"/>
</dbReference>
<evidence type="ECO:0000259" key="1">
    <source>
        <dbReference type="Pfam" id="PF02698"/>
    </source>
</evidence>
<dbReference type="PATRIC" id="fig|1173027.3.peg.6342"/>
<dbReference type="Proteomes" id="UP000010471">
    <property type="component" value="Chromosome"/>
</dbReference>
<dbReference type="CDD" id="cd06259">
    <property type="entry name" value="YdcF-like"/>
    <property type="match status" value="1"/>
</dbReference>
<dbReference type="PANTHER" id="PTHR30336">
    <property type="entry name" value="INNER MEMBRANE PROTEIN, PROBABLE PERMEASE"/>
    <property type="match status" value="1"/>
</dbReference>
<dbReference type="EMBL" id="CP003630">
    <property type="protein sequence ID" value="AFZ21351.1"/>
    <property type="molecule type" value="Genomic_DNA"/>
</dbReference>
<dbReference type="GO" id="GO:0005886">
    <property type="term" value="C:plasma membrane"/>
    <property type="evidence" value="ECO:0007669"/>
    <property type="project" value="TreeGrafter"/>
</dbReference>
<dbReference type="Pfam" id="PF02698">
    <property type="entry name" value="DUF218"/>
    <property type="match status" value="1"/>
</dbReference>
<dbReference type="HOGENOM" id="CLU_103370_0_0_3"/>
<gene>
    <name evidence="2" type="ORF">Mic7113_5726</name>
</gene>
<evidence type="ECO:0000313" key="3">
    <source>
        <dbReference type="Proteomes" id="UP000010471"/>
    </source>
</evidence>